<dbReference type="EMBL" id="PVUE01000001">
    <property type="protein sequence ID" value="PRZ44073.1"/>
    <property type="molecule type" value="Genomic_DNA"/>
</dbReference>
<name>A0A2T1A634_9ACTN</name>
<evidence type="ECO:0000313" key="3">
    <source>
        <dbReference type="Proteomes" id="UP000237752"/>
    </source>
</evidence>
<dbReference type="Proteomes" id="UP000237752">
    <property type="component" value="Unassembled WGS sequence"/>
</dbReference>
<reference evidence="2 3" key="1">
    <citation type="submission" date="2018-03" db="EMBL/GenBank/DDBJ databases">
        <title>Genomic Encyclopedia of Archaeal and Bacterial Type Strains, Phase II (KMG-II): from individual species to whole genera.</title>
        <authorList>
            <person name="Goeker M."/>
        </authorList>
    </citation>
    <scope>NUCLEOTIDE SEQUENCE [LARGE SCALE GENOMIC DNA]</scope>
    <source>
        <strain evidence="2 3">DSM 100065</strain>
    </source>
</reference>
<keyword evidence="3" id="KW-1185">Reference proteome</keyword>
<protein>
    <submittedName>
        <fullName evidence="2">Uncharacterized protein</fullName>
    </submittedName>
</protein>
<accession>A0A2T1A634</accession>
<sequence length="63" mass="7096">MLNSYFTHEPAGWSIDPLDYQYAGGEIPTLDVPGTTAVQWIRSDQRDARRRDGQADRDGDAEL</sequence>
<organism evidence="2 3">
    <name type="scientific">Antricoccus suffuscus</name>
    <dbReference type="NCBI Taxonomy" id="1629062"/>
    <lineage>
        <taxon>Bacteria</taxon>
        <taxon>Bacillati</taxon>
        <taxon>Actinomycetota</taxon>
        <taxon>Actinomycetes</taxon>
        <taxon>Geodermatophilales</taxon>
        <taxon>Antricoccaceae</taxon>
        <taxon>Antricoccus</taxon>
    </lineage>
</organism>
<feature type="region of interest" description="Disordered" evidence="1">
    <location>
        <begin position="41"/>
        <end position="63"/>
    </location>
</feature>
<comment type="caution">
    <text evidence="2">The sequence shown here is derived from an EMBL/GenBank/DDBJ whole genome shotgun (WGS) entry which is preliminary data.</text>
</comment>
<proteinExistence type="predicted"/>
<feature type="compositionally biased region" description="Basic and acidic residues" evidence="1">
    <location>
        <begin position="43"/>
        <end position="63"/>
    </location>
</feature>
<dbReference type="AlphaFoldDB" id="A0A2T1A634"/>
<evidence type="ECO:0000256" key="1">
    <source>
        <dbReference type="SAM" id="MobiDB-lite"/>
    </source>
</evidence>
<evidence type="ECO:0000313" key="2">
    <source>
        <dbReference type="EMBL" id="PRZ44073.1"/>
    </source>
</evidence>
<gene>
    <name evidence="2" type="ORF">CLV47_101197</name>
</gene>